<dbReference type="Proteomes" id="UP001529510">
    <property type="component" value="Unassembled WGS sequence"/>
</dbReference>
<dbReference type="EMBL" id="JAMKFB020000004">
    <property type="protein sequence ID" value="KAL0195718.1"/>
    <property type="molecule type" value="Genomic_DNA"/>
</dbReference>
<sequence length="54" mass="5834">MPVDSLDCLGCPGVSLPLNNEEGMCCTQPLTLAHRDATLVLLHFEEVSAIYQTS</sequence>
<name>A0ABD0RBH6_CIRMR</name>
<accession>A0ABD0RBH6</accession>
<keyword evidence="2" id="KW-1185">Reference proteome</keyword>
<reference evidence="1 2" key="1">
    <citation type="submission" date="2024-05" db="EMBL/GenBank/DDBJ databases">
        <title>Genome sequencing and assembly of Indian major carp, Cirrhinus mrigala (Hamilton, 1822).</title>
        <authorList>
            <person name="Mohindra V."/>
            <person name="Chowdhury L.M."/>
            <person name="Lal K."/>
            <person name="Jena J.K."/>
        </authorList>
    </citation>
    <scope>NUCLEOTIDE SEQUENCE [LARGE SCALE GENOMIC DNA]</scope>
    <source>
        <strain evidence="1">CM1030</strain>
        <tissue evidence="1">Blood</tissue>
    </source>
</reference>
<proteinExistence type="predicted"/>
<feature type="non-terminal residue" evidence="1">
    <location>
        <position position="54"/>
    </location>
</feature>
<gene>
    <name evidence="1" type="ORF">M9458_009290</name>
</gene>
<evidence type="ECO:0000313" key="2">
    <source>
        <dbReference type="Proteomes" id="UP001529510"/>
    </source>
</evidence>
<organism evidence="1 2">
    <name type="scientific">Cirrhinus mrigala</name>
    <name type="common">Mrigala</name>
    <dbReference type="NCBI Taxonomy" id="683832"/>
    <lineage>
        <taxon>Eukaryota</taxon>
        <taxon>Metazoa</taxon>
        <taxon>Chordata</taxon>
        <taxon>Craniata</taxon>
        <taxon>Vertebrata</taxon>
        <taxon>Euteleostomi</taxon>
        <taxon>Actinopterygii</taxon>
        <taxon>Neopterygii</taxon>
        <taxon>Teleostei</taxon>
        <taxon>Ostariophysi</taxon>
        <taxon>Cypriniformes</taxon>
        <taxon>Cyprinidae</taxon>
        <taxon>Labeoninae</taxon>
        <taxon>Labeonini</taxon>
        <taxon>Cirrhinus</taxon>
    </lineage>
</organism>
<evidence type="ECO:0000313" key="1">
    <source>
        <dbReference type="EMBL" id="KAL0195718.1"/>
    </source>
</evidence>
<comment type="caution">
    <text evidence="1">The sequence shown here is derived from an EMBL/GenBank/DDBJ whole genome shotgun (WGS) entry which is preliminary data.</text>
</comment>
<dbReference type="AlphaFoldDB" id="A0ABD0RBH6"/>
<protein>
    <submittedName>
        <fullName evidence="1">Uncharacterized protein</fullName>
    </submittedName>
</protein>